<dbReference type="PATRIC" id="fig|49338.4.peg.1532"/>
<dbReference type="InterPro" id="IPR006521">
    <property type="entry name" value="Tail_protein_I"/>
</dbReference>
<dbReference type="EMBL" id="LK996017">
    <property type="protein sequence ID" value="CDX01309.1"/>
    <property type="molecule type" value="Genomic_DNA"/>
</dbReference>
<accession>A0A098AXE9</accession>
<dbReference type="Pfam" id="PF09684">
    <property type="entry name" value="Tail_P2_I"/>
    <property type="match status" value="1"/>
</dbReference>
<protein>
    <submittedName>
        <fullName evidence="1">Phage tail protein</fullName>
    </submittedName>
</protein>
<name>A0A098AXE9_DESHA</name>
<organism evidence="1">
    <name type="scientific">Desulfitobacterium hafniense</name>
    <name type="common">Desulfitobacterium frappieri</name>
    <dbReference type="NCBI Taxonomy" id="49338"/>
    <lineage>
        <taxon>Bacteria</taxon>
        <taxon>Bacillati</taxon>
        <taxon>Bacillota</taxon>
        <taxon>Clostridia</taxon>
        <taxon>Eubacteriales</taxon>
        <taxon>Desulfitobacteriaceae</taxon>
        <taxon>Desulfitobacterium</taxon>
    </lineage>
</organism>
<dbReference type="NCBIfam" id="TIGR01634">
    <property type="entry name" value="tail_P2_I"/>
    <property type="match status" value="1"/>
</dbReference>
<dbReference type="AlphaFoldDB" id="A0A098AXE9"/>
<sequence length="187" mass="21181">MNSLTDYFLVNLLPDSLKKDKFIVALAEAVEVELKEVYKDAEVLSNLYDVDKLPEAFLDFIAYQKHVDFYDNSLPIETKRKLVKESSYLHRIKGTPKAVENLVETVFGDGEVEEWWQYDGDPYHFRVITANPSATAEKVSILAKSVESVKRLSAYFDGVIVTMTAENDLYFSAVVQIVGSITVEQVV</sequence>
<gene>
    <name evidence="1" type="ORF">DPCES_1422</name>
</gene>
<evidence type="ECO:0000313" key="1">
    <source>
        <dbReference type="EMBL" id="CDX01309.1"/>
    </source>
</evidence>
<proteinExistence type="predicted"/>
<dbReference type="RefSeq" id="WP_208925479.1">
    <property type="nucleotide sequence ID" value="NZ_LK996017.1"/>
</dbReference>
<reference evidence="1" key="1">
    <citation type="submission" date="2014-07" db="EMBL/GenBank/DDBJ databases">
        <authorList>
            <person name="Hornung V.Bastian."/>
        </authorList>
    </citation>
    <scope>NUCLEOTIDE SEQUENCE</scope>
    <source>
        <strain evidence="1">PCE-S</strain>
    </source>
</reference>